<dbReference type="Proteomes" id="UP001196097">
    <property type="component" value="Chromosome"/>
</dbReference>
<evidence type="ECO:0000313" key="2">
    <source>
        <dbReference type="Proteomes" id="UP001196097"/>
    </source>
</evidence>
<sequence length="224" mass="24194">MLPIQPAIQQCAAQIAPVTMAAIIRVESGGDPLAMWDNTAHKGYRPHTLGQALAILRRLMAAGHQVDVGIAQVDTENFRKYGLSPATALNACTNLHAGAEILQAAWDTARREYPGNPQRALFHAFEIYNSGAPIGDRSYANHILAAAGIPVYIQNDGAMRYHAVPASAFAMPVQTNWDPAAQKPGDGFMQWTVAQLAYHPRRTEPATKKAALTTSGPVRLHINP</sequence>
<reference evidence="1 2" key="1">
    <citation type="journal article" date="2021" name="ISME J.">
        <title>Genomic evolution of the class Acidithiobacillia: deep-branching Proteobacteria living in extreme acidic conditions.</title>
        <authorList>
            <person name="Moya-Beltran A."/>
            <person name="Beard S."/>
            <person name="Rojas-Villalobos C."/>
            <person name="Issotta F."/>
            <person name="Gallardo Y."/>
            <person name="Ulloa R."/>
            <person name="Giaveno A."/>
            <person name="Degli Esposti M."/>
            <person name="Johnson D.B."/>
            <person name="Quatrini R."/>
        </authorList>
    </citation>
    <scope>NUCLEOTIDE SEQUENCE [LARGE SCALE GENOMIC DNA]</scope>
    <source>
        <strain evidence="1 2">CF3</strain>
    </source>
</reference>
<organism evidence="1 2">
    <name type="scientific">Acidithiobacillus ferruginosus</name>
    <dbReference type="NCBI Taxonomy" id="3063951"/>
    <lineage>
        <taxon>Bacteria</taxon>
        <taxon>Pseudomonadati</taxon>
        <taxon>Pseudomonadota</taxon>
        <taxon>Acidithiobacillia</taxon>
        <taxon>Acidithiobacillales</taxon>
        <taxon>Acidithiobacillaceae</taxon>
        <taxon>Acidithiobacillus</taxon>
    </lineage>
</organism>
<evidence type="ECO:0000313" key="1">
    <source>
        <dbReference type="EMBL" id="XRP72068.1"/>
    </source>
</evidence>
<proteinExistence type="predicted"/>
<gene>
    <name evidence="1" type="ORF">HF292_009635</name>
</gene>
<protein>
    <submittedName>
        <fullName evidence="1">Lytic transglycosylase domain-containing protein</fullName>
    </submittedName>
</protein>
<accession>A0ACD5IF21</accession>
<keyword evidence="2" id="KW-1185">Reference proteome</keyword>
<name>A0ACD5IF21_9PROT</name>
<dbReference type="EMBL" id="CP130946">
    <property type="protein sequence ID" value="XRP72068.1"/>
    <property type="molecule type" value="Genomic_DNA"/>
</dbReference>